<evidence type="ECO:0000256" key="1">
    <source>
        <dbReference type="ARBA" id="ARBA00022527"/>
    </source>
</evidence>
<keyword evidence="1" id="KW-0723">Serine/threonine-protein kinase</keyword>
<dbReference type="InterPro" id="IPR003594">
    <property type="entry name" value="HATPase_dom"/>
</dbReference>
<dbReference type="Proteomes" id="UP001216579">
    <property type="component" value="Unassembled WGS sequence"/>
</dbReference>
<protein>
    <submittedName>
        <fullName evidence="3">ATP-binding protein</fullName>
    </submittedName>
</protein>
<reference evidence="3 4" key="1">
    <citation type="submission" date="2023-03" db="EMBL/GenBank/DDBJ databases">
        <title>Draft genome sequence of Streptomyces sp. RB6PN23 isolated from peat swamp forest in Thailand.</title>
        <authorList>
            <person name="Klaysubun C."/>
            <person name="Duangmal K."/>
        </authorList>
    </citation>
    <scope>NUCLEOTIDE SEQUENCE [LARGE SCALE GENOMIC DNA]</scope>
    <source>
        <strain evidence="3 4">RB6PN23</strain>
    </source>
</reference>
<dbReference type="PANTHER" id="PTHR35526:SF3">
    <property type="entry name" value="ANTI-SIGMA-F FACTOR RSBW"/>
    <property type="match status" value="1"/>
</dbReference>
<dbReference type="Pfam" id="PF13581">
    <property type="entry name" value="HATPase_c_2"/>
    <property type="match status" value="1"/>
</dbReference>
<dbReference type="SUPFAM" id="SSF55874">
    <property type="entry name" value="ATPase domain of HSP90 chaperone/DNA topoisomerase II/histidine kinase"/>
    <property type="match status" value="1"/>
</dbReference>
<accession>A0ABT5ZJ17</accession>
<keyword evidence="3" id="KW-0067">ATP-binding</keyword>
<keyword evidence="3" id="KW-0547">Nucleotide-binding</keyword>
<dbReference type="InterPro" id="IPR050267">
    <property type="entry name" value="Anti-sigma-factor_SerPK"/>
</dbReference>
<dbReference type="CDD" id="cd16936">
    <property type="entry name" value="HATPase_RsbW-like"/>
    <property type="match status" value="1"/>
</dbReference>
<gene>
    <name evidence="3" type="ORF">P3G67_11330</name>
</gene>
<dbReference type="GO" id="GO:0005524">
    <property type="term" value="F:ATP binding"/>
    <property type="evidence" value="ECO:0007669"/>
    <property type="project" value="UniProtKB-KW"/>
</dbReference>
<keyword evidence="1" id="KW-0418">Kinase</keyword>
<sequence length="143" mass="15813">MTTIGVVDNRMSSLRWDRAYEARDPNVIAAARDFATEFLEHAQRTMRMRLDDRVIQDAQLVVSELVTNTSKYAPGPCELSLELAPGGIEVTVCDSNPIAPRPAPQDPDRVGRHGLEIAAALSEYLYTRRHEGGKSVHARIALS</sequence>
<evidence type="ECO:0000313" key="4">
    <source>
        <dbReference type="Proteomes" id="UP001216579"/>
    </source>
</evidence>
<comment type="caution">
    <text evidence="3">The sequence shown here is derived from an EMBL/GenBank/DDBJ whole genome shotgun (WGS) entry which is preliminary data.</text>
</comment>
<dbReference type="Gene3D" id="3.30.565.10">
    <property type="entry name" value="Histidine kinase-like ATPase, C-terminal domain"/>
    <property type="match status" value="1"/>
</dbReference>
<name>A0ABT5ZJ17_9ACTN</name>
<keyword evidence="4" id="KW-1185">Reference proteome</keyword>
<feature type="domain" description="Histidine kinase/HSP90-like ATPase" evidence="2">
    <location>
        <begin position="24"/>
        <end position="139"/>
    </location>
</feature>
<dbReference type="PANTHER" id="PTHR35526">
    <property type="entry name" value="ANTI-SIGMA-F FACTOR RSBW-RELATED"/>
    <property type="match status" value="1"/>
</dbReference>
<dbReference type="InterPro" id="IPR036890">
    <property type="entry name" value="HATPase_C_sf"/>
</dbReference>
<organism evidence="3 4">
    <name type="scientific">Streptomyces silvisoli</name>
    <dbReference type="NCBI Taxonomy" id="3034235"/>
    <lineage>
        <taxon>Bacteria</taxon>
        <taxon>Bacillati</taxon>
        <taxon>Actinomycetota</taxon>
        <taxon>Actinomycetes</taxon>
        <taxon>Kitasatosporales</taxon>
        <taxon>Streptomycetaceae</taxon>
        <taxon>Streptomyces</taxon>
    </lineage>
</organism>
<proteinExistence type="predicted"/>
<dbReference type="EMBL" id="JARJBC010000005">
    <property type="protein sequence ID" value="MDF3289819.1"/>
    <property type="molecule type" value="Genomic_DNA"/>
</dbReference>
<keyword evidence="1" id="KW-0808">Transferase</keyword>
<evidence type="ECO:0000313" key="3">
    <source>
        <dbReference type="EMBL" id="MDF3289819.1"/>
    </source>
</evidence>
<evidence type="ECO:0000259" key="2">
    <source>
        <dbReference type="Pfam" id="PF13581"/>
    </source>
</evidence>
<dbReference type="RefSeq" id="WP_276093321.1">
    <property type="nucleotide sequence ID" value="NZ_JARJBC010000005.1"/>
</dbReference>